<keyword evidence="6 10" id="KW-0378">Hydrolase</keyword>
<dbReference type="GO" id="GO:0019897">
    <property type="term" value="C:extrinsic component of plasma membrane"/>
    <property type="evidence" value="ECO:0007669"/>
    <property type="project" value="UniProtKB-UniRule"/>
</dbReference>
<dbReference type="Pfam" id="PF00149">
    <property type="entry name" value="Metallophos"/>
    <property type="match status" value="1"/>
</dbReference>
<feature type="binding site" evidence="10">
    <location>
        <position position="177"/>
    </location>
    <ligand>
        <name>substrate</name>
    </ligand>
</feature>
<dbReference type="RefSeq" id="WP_126126040.1">
    <property type="nucleotide sequence ID" value="NZ_CP034464.1"/>
</dbReference>
<sequence length="272" mass="30369">MKTTTAPQAPAKLLALFASDIHLDPALPRTTNYFLNFLKQQAPLAERLYLLGDLFEYWAGDDDMDAPYHQMIIQALRDLSDAGTAIFWIAGNRDFLVGNAFADATGCQLLPDPSLIHLAGHTIGITHGDALCTDDVGYMQFRKMVRQSQWQETFLQQPLAQRKAIIEGMRINSKSEQKSKSAEIMDAHPDAISALFKQQQVAIMIHGHTHRPARHQHSEGLRYVLPDWECDATAQNLRGGWLAIDQDGHFLAHLVDGSDDLLFTGIKDTPPE</sequence>
<dbReference type="EC" id="3.6.1.54" evidence="10"/>
<dbReference type="PANTHER" id="PTHR34990:SF1">
    <property type="entry name" value="UDP-2,3-DIACYLGLUCOSAMINE HYDROLASE"/>
    <property type="match status" value="1"/>
</dbReference>
<dbReference type="GO" id="GO:0008758">
    <property type="term" value="F:UDP-2,3-diacylglucosamine hydrolase activity"/>
    <property type="evidence" value="ECO:0007669"/>
    <property type="project" value="UniProtKB-UniRule"/>
</dbReference>
<evidence type="ECO:0000256" key="8">
    <source>
        <dbReference type="ARBA" id="ARBA00023136"/>
    </source>
</evidence>
<dbReference type="InterPro" id="IPR029052">
    <property type="entry name" value="Metallo-depent_PP-like"/>
</dbReference>
<evidence type="ECO:0000313" key="12">
    <source>
        <dbReference type="EMBL" id="AZP10641.1"/>
    </source>
</evidence>
<comment type="pathway">
    <text evidence="10">Glycolipid biosynthesis; lipid IV(A) biosynthesis; lipid IV(A) from (3R)-3-hydroxytetradecanoyl-[acyl-carrier-protein] and UDP-N-acetyl-alpha-D-glucosamine: step 4/6.</text>
</comment>
<comment type="similarity">
    <text evidence="10">Belongs to the LpxH family.</text>
</comment>
<dbReference type="SUPFAM" id="SSF56300">
    <property type="entry name" value="Metallo-dependent phosphatases"/>
    <property type="match status" value="1"/>
</dbReference>
<evidence type="ECO:0000256" key="9">
    <source>
        <dbReference type="ARBA" id="ARBA00023211"/>
    </source>
</evidence>
<feature type="domain" description="Calcineurin-like phosphoesterase" evidence="11">
    <location>
        <begin position="16"/>
        <end position="212"/>
    </location>
</feature>
<feature type="binding site" evidence="10">
    <location>
        <begin position="92"/>
        <end position="93"/>
    </location>
    <ligand>
        <name>substrate</name>
    </ligand>
</feature>
<evidence type="ECO:0000259" key="11">
    <source>
        <dbReference type="Pfam" id="PF00149"/>
    </source>
</evidence>
<dbReference type="HAMAP" id="MF_00575">
    <property type="entry name" value="LpxH"/>
    <property type="match status" value="1"/>
</dbReference>
<dbReference type="NCBIfam" id="NF003743">
    <property type="entry name" value="PRK05340.1"/>
    <property type="match status" value="1"/>
</dbReference>
<dbReference type="InterPro" id="IPR004843">
    <property type="entry name" value="Calcineurin-like_PHP"/>
</dbReference>
<dbReference type="GO" id="GO:0030145">
    <property type="term" value="F:manganese ion binding"/>
    <property type="evidence" value="ECO:0007669"/>
    <property type="project" value="UniProtKB-UniRule"/>
</dbReference>
<keyword evidence="4 10" id="KW-0441">Lipid A biosynthesis</keyword>
<feature type="binding site" evidence="10">
    <location>
        <position position="53"/>
    </location>
    <ligand>
        <name>Mn(2+)</name>
        <dbReference type="ChEBI" id="CHEBI:29035"/>
        <label>2</label>
    </ligand>
</feature>
<keyword evidence="9 10" id="KW-0464">Manganese</keyword>
<comment type="catalytic activity">
    <reaction evidence="10">
        <text>UDP-2-N,3-O-bis[(3R)-3-hydroxytetradecanoyl]-alpha-D-glucosamine + H2O = 2-N,3-O-bis[(3R)-3-hydroxytetradecanoyl]-alpha-D-glucosaminyl 1-phosphate + UMP + 2 H(+)</text>
        <dbReference type="Rhea" id="RHEA:25213"/>
        <dbReference type="ChEBI" id="CHEBI:15377"/>
        <dbReference type="ChEBI" id="CHEBI:15378"/>
        <dbReference type="ChEBI" id="CHEBI:57865"/>
        <dbReference type="ChEBI" id="CHEBI:57957"/>
        <dbReference type="ChEBI" id="CHEBI:78847"/>
        <dbReference type="EC" id="3.6.1.54"/>
    </reaction>
</comment>
<gene>
    <name evidence="10" type="primary">lpxH</name>
    <name evidence="12" type="ORF">EJN92_00490</name>
</gene>
<dbReference type="KEGG" id="upv:EJN92_00490"/>
<evidence type="ECO:0000256" key="2">
    <source>
        <dbReference type="ARBA" id="ARBA00022516"/>
    </source>
</evidence>
<comment type="function">
    <text evidence="10">Hydrolyzes the pyrophosphate bond of UDP-2,3-diacylglucosamine to yield 2,3-diacylglucosamine 1-phosphate (lipid X) and UMP by catalyzing the attack of water at the alpha-P atom. Involved in the biosynthesis of lipid A, a phosphorylated glycolipid that anchors the lipopolysaccharide to the outer membrane of the cell.</text>
</comment>
<dbReference type="Gene3D" id="3.60.21.10">
    <property type="match status" value="1"/>
</dbReference>
<dbReference type="GO" id="GO:0005737">
    <property type="term" value="C:cytoplasm"/>
    <property type="evidence" value="ECO:0007669"/>
    <property type="project" value="InterPro"/>
</dbReference>
<evidence type="ECO:0000256" key="5">
    <source>
        <dbReference type="ARBA" id="ARBA00022723"/>
    </source>
</evidence>
<keyword evidence="2 10" id="KW-0444">Lipid biosynthesis</keyword>
<dbReference type="InterPro" id="IPR043461">
    <property type="entry name" value="LpxH-like"/>
</dbReference>
<feature type="binding site" evidence="10">
    <location>
        <position position="173"/>
    </location>
    <ligand>
        <name>substrate</name>
    </ligand>
</feature>
<dbReference type="GO" id="GO:0009245">
    <property type="term" value="P:lipid A biosynthetic process"/>
    <property type="evidence" value="ECO:0007669"/>
    <property type="project" value="UniProtKB-UniRule"/>
</dbReference>
<keyword evidence="1 10" id="KW-1003">Cell membrane</keyword>
<dbReference type="NCBIfam" id="TIGR01854">
    <property type="entry name" value="lipid_A_lpxH"/>
    <property type="match status" value="1"/>
</dbReference>
<feature type="binding site" evidence="10">
    <location>
        <position position="22"/>
    </location>
    <ligand>
        <name>Mn(2+)</name>
        <dbReference type="ChEBI" id="CHEBI:29035"/>
        <label>1</label>
    </ligand>
</feature>
<keyword evidence="7 10" id="KW-0443">Lipid metabolism</keyword>
<evidence type="ECO:0000256" key="10">
    <source>
        <dbReference type="HAMAP-Rule" id="MF_00575"/>
    </source>
</evidence>
<dbReference type="UniPathway" id="UPA00359">
    <property type="reaction ID" value="UER00480"/>
</dbReference>
<feature type="binding site" evidence="10">
    <location>
        <position position="210"/>
    </location>
    <ligand>
        <name>Mn(2+)</name>
        <dbReference type="ChEBI" id="CHEBI:29035"/>
        <label>1</label>
    </ligand>
</feature>
<feature type="binding site" evidence="10">
    <location>
        <position position="208"/>
    </location>
    <ligand>
        <name>substrate</name>
    </ligand>
</feature>
<dbReference type="Proteomes" id="UP000275663">
    <property type="component" value="Chromosome"/>
</dbReference>
<comment type="cofactor">
    <cofactor evidence="10">
        <name>Mn(2+)</name>
        <dbReference type="ChEBI" id="CHEBI:29035"/>
    </cofactor>
    <text evidence="10">Binds 2 Mn(2+) ions per subunit in a binuclear metal center.</text>
</comment>
<dbReference type="AlphaFoldDB" id="A0A3S9HEV8"/>
<proteinExistence type="inferred from homology"/>
<feature type="binding site" evidence="10">
    <location>
        <position position="127"/>
    </location>
    <ligand>
        <name>Mn(2+)</name>
        <dbReference type="ChEBI" id="CHEBI:29035"/>
        <label>2</label>
    </ligand>
</feature>
<keyword evidence="13" id="KW-1185">Reference proteome</keyword>
<keyword evidence="5 10" id="KW-0479">Metal-binding</keyword>
<dbReference type="EMBL" id="CP034464">
    <property type="protein sequence ID" value="AZP10641.1"/>
    <property type="molecule type" value="Genomic_DNA"/>
</dbReference>
<evidence type="ECO:0000256" key="3">
    <source>
        <dbReference type="ARBA" id="ARBA00022519"/>
    </source>
</evidence>
<organism evidence="12 13">
    <name type="scientific">Undibacterium parvum</name>
    <dbReference type="NCBI Taxonomy" id="401471"/>
    <lineage>
        <taxon>Bacteria</taxon>
        <taxon>Pseudomonadati</taxon>
        <taxon>Pseudomonadota</taxon>
        <taxon>Betaproteobacteria</taxon>
        <taxon>Burkholderiales</taxon>
        <taxon>Oxalobacteraceae</taxon>
        <taxon>Undibacterium</taxon>
    </lineage>
</organism>
<feature type="binding site" evidence="10">
    <location>
        <position position="180"/>
    </location>
    <ligand>
        <name>substrate</name>
    </ligand>
</feature>
<feature type="binding site" evidence="10">
    <location>
        <position position="53"/>
    </location>
    <ligand>
        <name>Mn(2+)</name>
        <dbReference type="ChEBI" id="CHEBI:29035"/>
        <label>1</label>
    </ligand>
</feature>
<evidence type="ECO:0000256" key="7">
    <source>
        <dbReference type="ARBA" id="ARBA00023098"/>
    </source>
</evidence>
<feature type="binding site" evidence="10">
    <location>
        <position position="208"/>
    </location>
    <ligand>
        <name>Mn(2+)</name>
        <dbReference type="ChEBI" id="CHEBI:29035"/>
        <label>2</label>
    </ligand>
</feature>
<name>A0A3S9HEV8_9BURK</name>
<keyword evidence="8 10" id="KW-0472">Membrane</keyword>
<evidence type="ECO:0000256" key="4">
    <source>
        <dbReference type="ARBA" id="ARBA00022556"/>
    </source>
</evidence>
<comment type="subcellular location">
    <subcellularLocation>
        <location evidence="10">Cell inner membrane</location>
        <topology evidence="10">Peripheral membrane protein</topology>
        <orientation evidence="10">Cytoplasmic side</orientation>
    </subcellularLocation>
</comment>
<evidence type="ECO:0000256" key="1">
    <source>
        <dbReference type="ARBA" id="ARBA00022475"/>
    </source>
</evidence>
<feature type="binding site" evidence="10">
    <location>
        <position position="135"/>
    </location>
    <ligand>
        <name>substrate</name>
    </ligand>
</feature>
<reference evidence="12 13" key="1">
    <citation type="journal article" date="2011" name="Int. J. Syst. Evol. Microbiol.">
        <title>Description of Undibacterium oligocarboniphilum sp. nov., isolated from purified water, and Undibacterium pigrum strain CCUG 49012 as the type strain of Undibacterium parvum sp. nov., and emended descriptions of the genus Undibacterium and the species Undibacterium pigrum.</title>
        <authorList>
            <person name="Eder W."/>
            <person name="Wanner G."/>
            <person name="Ludwig W."/>
            <person name="Busse H.J."/>
            <person name="Ziemke-Kageler F."/>
            <person name="Lang E."/>
        </authorList>
    </citation>
    <scope>NUCLEOTIDE SEQUENCE [LARGE SCALE GENOMIC DNA]</scope>
    <source>
        <strain evidence="12 13">DSM 23061</strain>
    </source>
</reference>
<dbReference type="InterPro" id="IPR010138">
    <property type="entry name" value="UDP-diacylglucosamine_Hdrlase"/>
</dbReference>
<dbReference type="CDD" id="cd07398">
    <property type="entry name" value="MPP_YbbF-LpxH"/>
    <property type="match status" value="1"/>
</dbReference>
<dbReference type="OrthoDB" id="9783283at2"/>
<accession>A0A3S9HEV8</accession>
<protein>
    <recommendedName>
        <fullName evidence="10">UDP-2,3-diacylglucosamine hydrolase</fullName>
        <ecNumber evidence="10">3.6.1.54</ecNumber>
    </recommendedName>
    <alternativeName>
        <fullName evidence="10">UDP-2,3-diacylglucosamine diphosphatase</fullName>
    </alternativeName>
</protein>
<dbReference type="PANTHER" id="PTHR34990">
    <property type="entry name" value="UDP-2,3-DIACYLGLUCOSAMINE HYDROLASE-RELATED"/>
    <property type="match status" value="1"/>
</dbReference>
<feature type="binding site" evidence="10">
    <location>
        <position position="20"/>
    </location>
    <ligand>
        <name>Mn(2+)</name>
        <dbReference type="ChEBI" id="CHEBI:29035"/>
        <label>1</label>
    </ligand>
</feature>
<feature type="binding site" evidence="10">
    <location>
        <position position="92"/>
    </location>
    <ligand>
        <name>Mn(2+)</name>
        <dbReference type="ChEBI" id="CHEBI:29035"/>
        <label>2</label>
    </ligand>
</feature>
<evidence type="ECO:0000256" key="6">
    <source>
        <dbReference type="ARBA" id="ARBA00022801"/>
    </source>
</evidence>
<keyword evidence="3 10" id="KW-0997">Cell inner membrane</keyword>
<evidence type="ECO:0000313" key="13">
    <source>
        <dbReference type="Proteomes" id="UP000275663"/>
    </source>
</evidence>